<dbReference type="AlphaFoldDB" id="A0A2R5FGE9"/>
<evidence type="ECO:0000313" key="3">
    <source>
        <dbReference type="EMBL" id="GBG15573.1"/>
    </source>
</evidence>
<evidence type="ECO:0000313" key="4">
    <source>
        <dbReference type="Proteomes" id="UP000245081"/>
    </source>
</evidence>
<comment type="caution">
    <text evidence="3">The sequence shown here is derived from an EMBL/GenBank/DDBJ whole genome shotgun (WGS) entry which is preliminary data.</text>
</comment>
<dbReference type="GO" id="GO:0006744">
    <property type="term" value="P:ubiquinone biosynthetic process"/>
    <property type="evidence" value="ECO:0007669"/>
    <property type="project" value="UniProtKB-UniRule"/>
</dbReference>
<dbReference type="InterPro" id="IPR038989">
    <property type="entry name" value="UbiJ"/>
</dbReference>
<keyword evidence="3" id="KW-0830">Ubiquinone</keyword>
<protein>
    <recommendedName>
        <fullName evidence="1">Ubiquinone biosynthesis accessory factor UbiJ</fullName>
    </recommendedName>
</protein>
<dbReference type="PANTHER" id="PTHR38693">
    <property type="entry name" value="UBIQUINONE BIOSYNTHESIS PROTEIN UBIJ"/>
    <property type="match status" value="1"/>
</dbReference>
<accession>A0A2R5FGE9</accession>
<evidence type="ECO:0000256" key="1">
    <source>
        <dbReference type="HAMAP-Rule" id="MF_02215"/>
    </source>
</evidence>
<keyword evidence="1" id="KW-0963">Cytoplasm</keyword>
<evidence type="ECO:0000256" key="2">
    <source>
        <dbReference type="SAM" id="Coils"/>
    </source>
</evidence>
<comment type="function">
    <text evidence="1">Required for ubiquinone (coenzyme Q) biosynthesis. Binds hydrophobic ubiquinone biosynthetic intermediates via its SCP2 domain and is essential for the stability of the Ubi complex. May constitute a docking platform where Ubi enzymes assemble and access their SCP2-bound polyprenyl substrates.</text>
</comment>
<proteinExistence type="inferred from homology"/>
<gene>
    <name evidence="1 3" type="primary">ubiJ</name>
    <name evidence="3" type="ORF">NMK_3184</name>
</gene>
<dbReference type="OrthoDB" id="8525483at2"/>
<sequence>MSPAVDALNHLLHQNAWAPEHLQPYAGKTLRLELAPFSTDITIVDSGLLVPAVENPVIDASIALSPTAAFRFALSREFDLSGARMEGDLDLATGVGRVLQQLEWEVEEDLSRLLGDIPAHQLVSTGKRVVGEGKRQLRAFGEMLADYWLEEQPLIAKQRHLEAFSQEVDTLRDDLARLAKRIEKLETQH</sequence>
<reference evidence="3 4" key="1">
    <citation type="journal article" date="2018" name="Environ. Microbiol.">
        <title>Isolation and genomic characterization of Novimethylophilus kurashikiensis gen. nov. sp. nov., a new lanthanide-dependent methylotrophic species of Methylophilaceae.</title>
        <authorList>
            <person name="Lv H."/>
            <person name="Sahin N."/>
            <person name="Tani A."/>
        </authorList>
    </citation>
    <scope>NUCLEOTIDE SEQUENCE [LARGE SCALE GENOMIC DNA]</scope>
    <source>
        <strain evidence="3 4">La2-4</strain>
    </source>
</reference>
<dbReference type="HAMAP" id="MF_02215">
    <property type="entry name" value="UbiJ"/>
    <property type="match status" value="1"/>
</dbReference>
<organism evidence="3 4">
    <name type="scientific">Novimethylophilus kurashikiensis</name>
    <dbReference type="NCBI Taxonomy" id="1825523"/>
    <lineage>
        <taxon>Bacteria</taxon>
        <taxon>Pseudomonadati</taxon>
        <taxon>Pseudomonadota</taxon>
        <taxon>Betaproteobacteria</taxon>
        <taxon>Nitrosomonadales</taxon>
        <taxon>Methylophilaceae</taxon>
        <taxon>Novimethylophilus</taxon>
    </lineage>
</organism>
<dbReference type="PANTHER" id="PTHR38693:SF1">
    <property type="entry name" value="UBIQUINONE BIOSYNTHESIS ACCESSORY FACTOR UBIJ"/>
    <property type="match status" value="1"/>
</dbReference>
<dbReference type="UniPathway" id="UPA00232"/>
<keyword evidence="2" id="KW-0175">Coiled coil</keyword>
<dbReference type="EMBL" id="BDOQ01000019">
    <property type="protein sequence ID" value="GBG15573.1"/>
    <property type="molecule type" value="Genomic_DNA"/>
</dbReference>
<feature type="coiled-coil region" evidence="2">
    <location>
        <begin position="161"/>
        <end position="188"/>
    </location>
</feature>
<dbReference type="Proteomes" id="UP000245081">
    <property type="component" value="Unassembled WGS sequence"/>
</dbReference>
<comment type="similarity">
    <text evidence="1">Belongs to the UbiJ family.</text>
</comment>
<comment type="subcellular location">
    <subcellularLocation>
        <location evidence="1">Cytoplasm</location>
    </subcellularLocation>
</comment>
<keyword evidence="1" id="KW-0831">Ubiquinone biosynthesis</keyword>
<dbReference type="GO" id="GO:0005737">
    <property type="term" value="C:cytoplasm"/>
    <property type="evidence" value="ECO:0007669"/>
    <property type="project" value="UniProtKB-SubCell"/>
</dbReference>
<keyword evidence="4" id="KW-1185">Reference proteome</keyword>
<name>A0A2R5FGE9_9PROT</name>
<comment type="pathway">
    <text evidence="1">Cofactor biosynthesis; ubiquinone biosynthesis.</text>
</comment>
<dbReference type="RefSeq" id="WP_109016721.1">
    <property type="nucleotide sequence ID" value="NZ_BDOQ01000019.1"/>
</dbReference>